<keyword evidence="6 8" id="KW-1133">Transmembrane helix</keyword>
<name>A0A3D8TTP0_9LIST</name>
<dbReference type="InterPro" id="IPR051449">
    <property type="entry name" value="ABC-2_transporter_component"/>
</dbReference>
<keyword evidence="7 8" id="KW-0472">Membrane</keyword>
<evidence type="ECO:0000259" key="9">
    <source>
        <dbReference type="PROSITE" id="PS51012"/>
    </source>
</evidence>
<feature type="transmembrane region" description="Helical" evidence="8">
    <location>
        <begin position="183"/>
        <end position="205"/>
    </location>
</feature>
<keyword evidence="4" id="KW-1003">Cell membrane</keyword>
<dbReference type="GO" id="GO:0140359">
    <property type="term" value="F:ABC-type transporter activity"/>
    <property type="evidence" value="ECO:0007669"/>
    <property type="project" value="InterPro"/>
</dbReference>
<dbReference type="PANTHER" id="PTHR30294">
    <property type="entry name" value="MEMBRANE COMPONENT OF ABC TRANSPORTER YHHJ-RELATED"/>
    <property type="match status" value="1"/>
</dbReference>
<comment type="similarity">
    <text evidence="2">Belongs to the ABC-2 integral membrane protein family.</text>
</comment>
<feature type="domain" description="ABC transmembrane type-2" evidence="9">
    <location>
        <begin position="147"/>
        <end position="373"/>
    </location>
</feature>
<evidence type="ECO:0000256" key="7">
    <source>
        <dbReference type="ARBA" id="ARBA00023136"/>
    </source>
</evidence>
<evidence type="ECO:0000256" key="3">
    <source>
        <dbReference type="ARBA" id="ARBA00022448"/>
    </source>
</evidence>
<feature type="transmembrane region" description="Helical" evidence="8">
    <location>
        <begin position="352"/>
        <end position="370"/>
    </location>
</feature>
<protein>
    <submittedName>
        <fullName evidence="10">ABC transporter permease</fullName>
    </submittedName>
</protein>
<evidence type="ECO:0000256" key="6">
    <source>
        <dbReference type="ARBA" id="ARBA00022989"/>
    </source>
</evidence>
<dbReference type="InterPro" id="IPR047817">
    <property type="entry name" value="ABC2_TM_bact-type"/>
</dbReference>
<proteinExistence type="inferred from homology"/>
<dbReference type="RefSeq" id="WP_115751874.1">
    <property type="nucleotide sequence ID" value="NZ_LARY01000001.1"/>
</dbReference>
<gene>
    <name evidence="10" type="ORF">UR08_01325</name>
</gene>
<comment type="subcellular location">
    <subcellularLocation>
        <location evidence="1">Cell membrane</location>
        <topology evidence="1">Multi-pass membrane protein</topology>
    </subcellularLocation>
</comment>
<keyword evidence="3" id="KW-0813">Transport</keyword>
<keyword evidence="11" id="KW-1185">Reference proteome</keyword>
<comment type="caution">
    <text evidence="10">The sequence shown here is derived from an EMBL/GenBank/DDBJ whole genome shotgun (WGS) entry which is preliminary data.</text>
</comment>
<evidence type="ECO:0000313" key="11">
    <source>
        <dbReference type="Proteomes" id="UP000257055"/>
    </source>
</evidence>
<keyword evidence="5 8" id="KW-0812">Transmembrane</keyword>
<evidence type="ECO:0000256" key="2">
    <source>
        <dbReference type="ARBA" id="ARBA00007783"/>
    </source>
</evidence>
<dbReference type="EMBL" id="LARY01000001">
    <property type="protein sequence ID" value="RDX02202.1"/>
    <property type="molecule type" value="Genomic_DNA"/>
</dbReference>
<evidence type="ECO:0000256" key="5">
    <source>
        <dbReference type="ARBA" id="ARBA00022692"/>
    </source>
</evidence>
<dbReference type="Pfam" id="PF12698">
    <property type="entry name" value="ABC2_membrane_3"/>
    <property type="match status" value="1"/>
</dbReference>
<feature type="transmembrane region" description="Helical" evidence="8">
    <location>
        <begin position="262"/>
        <end position="285"/>
    </location>
</feature>
<evidence type="ECO:0000256" key="1">
    <source>
        <dbReference type="ARBA" id="ARBA00004651"/>
    </source>
</evidence>
<reference evidence="11" key="1">
    <citation type="submission" date="2015-04" db="EMBL/GenBank/DDBJ databases">
        <authorList>
            <person name="Schardt J."/>
            <person name="Mueller-Herbst S."/>
            <person name="Scherer S."/>
            <person name="Huptas C."/>
        </authorList>
    </citation>
    <scope>NUCLEOTIDE SEQUENCE [LARGE SCALE GENOMIC DNA]</scope>
    <source>
        <strain evidence="11">Kiel-L1</strain>
    </source>
</reference>
<dbReference type="PANTHER" id="PTHR30294:SF38">
    <property type="entry name" value="TRANSPORT PERMEASE PROTEIN"/>
    <property type="match status" value="1"/>
</dbReference>
<dbReference type="AlphaFoldDB" id="A0A3D8TTP0"/>
<dbReference type="Proteomes" id="UP000257055">
    <property type="component" value="Unassembled WGS sequence"/>
</dbReference>
<accession>A0A3D8TTP0</accession>
<dbReference type="PROSITE" id="PS51012">
    <property type="entry name" value="ABC_TM2"/>
    <property type="match status" value="1"/>
</dbReference>
<feature type="transmembrane region" description="Helical" evidence="8">
    <location>
        <begin position="21"/>
        <end position="39"/>
    </location>
</feature>
<feature type="transmembrane region" description="Helical" evidence="8">
    <location>
        <begin position="226"/>
        <end position="250"/>
    </location>
</feature>
<dbReference type="InterPro" id="IPR013525">
    <property type="entry name" value="ABC2_TM"/>
</dbReference>
<evidence type="ECO:0000256" key="8">
    <source>
        <dbReference type="SAM" id="Phobius"/>
    </source>
</evidence>
<evidence type="ECO:0000256" key="4">
    <source>
        <dbReference type="ARBA" id="ARBA00022475"/>
    </source>
</evidence>
<sequence length="376" mass="42122">MRVLAIVKRIVNQFKRDKRTLALMMLAPLLLITLLNYMFNGSSVDPKIGVSGLSESMITALEDKDLDVKKYQSAEKPTKKIKHDDLDAFLDLEGQKLAITYENSDPSVTTQINAKLQGAFMAEQSAEMKQAAQLLKQTMKQLEKSGAGVEVSKAANLTGEAPHMEMKASYVIGDKNTSYFDTIGPIFIGFFVFFFVFLIAGISFLRERTTGTLERLLTTPIRRFEIELGYMIGFGIFALIQSVLVALYSIHILGMMQNGSIWYVLLITLTLAMVSLALGMLLSTFANNEFQIIQFIPIVIVPQVLFCGIFPLEGMADWLQWLAHIMPMYYGAEALKDIMIRGEGFTGFASNFYILLGFAAVFLILNIFALKKYRKI</sequence>
<feature type="transmembrane region" description="Helical" evidence="8">
    <location>
        <begin position="292"/>
        <end position="312"/>
    </location>
</feature>
<organism evidence="10 11">
    <name type="scientific">Listeria kieliensis</name>
    <dbReference type="NCBI Taxonomy" id="1621700"/>
    <lineage>
        <taxon>Bacteria</taxon>
        <taxon>Bacillati</taxon>
        <taxon>Bacillota</taxon>
        <taxon>Bacilli</taxon>
        <taxon>Bacillales</taxon>
        <taxon>Listeriaceae</taxon>
        <taxon>Listeria</taxon>
    </lineage>
</organism>
<evidence type="ECO:0000313" key="10">
    <source>
        <dbReference type="EMBL" id="RDX02202.1"/>
    </source>
</evidence>
<dbReference type="GO" id="GO:0005886">
    <property type="term" value="C:plasma membrane"/>
    <property type="evidence" value="ECO:0007669"/>
    <property type="project" value="UniProtKB-SubCell"/>
</dbReference>